<comment type="caution">
    <text evidence="1">The sequence shown here is derived from an EMBL/GenBank/DDBJ whole genome shotgun (WGS) entry which is preliminary data.</text>
</comment>
<gene>
    <name evidence="1" type="ORF">BGO89_06730</name>
</gene>
<accession>A0A1M3KZ54</accession>
<dbReference type="AlphaFoldDB" id="A0A1M3KZ54"/>
<dbReference type="Proteomes" id="UP000184233">
    <property type="component" value="Unassembled WGS sequence"/>
</dbReference>
<evidence type="ECO:0000313" key="2">
    <source>
        <dbReference type="Proteomes" id="UP000184233"/>
    </source>
</evidence>
<organism evidence="1 2">
    <name type="scientific">Candidatus Kapaibacterium thiocyanatum</name>
    <dbReference type="NCBI Taxonomy" id="1895771"/>
    <lineage>
        <taxon>Bacteria</taxon>
        <taxon>Pseudomonadati</taxon>
        <taxon>Candidatus Kapaibacteriota</taxon>
        <taxon>Candidatus Kapaibacteriia</taxon>
        <taxon>Candidatus Kapaibacteriales</taxon>
        <taxon>Candidatus Kapaibacteriaceae</taxon>
        <taxon>Candidatus Kapaibacterium</taxon>
    </lineage>
</organism>
<proteinExistence type="predicted"/>
<protein>
    <recommendedName>
        <fullName evidence="3">HTH cro/C1-type domain-containing protein</fullName>
    </recommendedName>
</protein>
<dbReference type="EMBL" id="MKVH01000021">
    <property type="protein sequence ID" value="OJX57660.1"/>
    <property type="molecule type" value="Genomic_DNA"/>
</dbReference>
<name>A0A1M3KZ54_9BACT</name>
<reference evidence="1 2" key="1">
    <citation type="submission" date="2016-09" db="EMBL/GenBank/DDBJ databases">
        <title>Genome-resolved meta-omics ties microbial dynamics to process performance in biotechnology for thiocyanate degradation.</title>
        <authorList>
            <person name="Kantor R.S."/>
            <person name="Huddy R.J."/>
            <person name="Iyer R."/>
            <person name="Thomas B.C."/>
            <person name="Brown C.T."/>
            <person name="Anantharaman K."/>
            <person name="Tringe S."/>
            <person name="Hettich R.L."/>
            <person name="Harrison S.T."/>
            <person name="Banfield J.F."/>
        </authorList>
    </citation>
    <scope>NUCLEOTIDE SEQUENCE [LARGE SCALE GENOMIC DNA]</scope>
    <source>
        <strain evidence="1">59-99</strain>
    </source>
</reference>
<evidence type="ECO:0000313" key="1">
    <source>
        <dbReference type="EMBL" id="OJX57660.1"/>
    </source>
</evidence>
<evidence type="ECO:0008006" key="3">
    <source>
        <dbReference type="Google" id="ProtNLM"/>
    </source>
</evidence>
<sequence>MSNQIPEKLRKFINMAFDGKAASLATALHIDRTLVYRWLDGREIRSSVLGALLKLGLSIDWLLDDDSVGTAGMFADNEQGRKLRVQYFETDGQ</sequence>